<dbReference type="AlphaFoldDB" id="A0A031LMC4"/>
<dbReference type="RefSeq" id="WP_048100434.1">
    <property type="nucleotide sequence ID" value="NZ_JFZT01000057.1"/>
</dbReference>
<dbReference type="Proteomes" id="UP000024332">
    <property type="component" value="Unassembled WGS sequence"/>
</dbReference>
<reference evidence="1 2" key="1">
    <citation type="submission" date="2014-03" db="EMBL/GenBank/DDBJ databases">
        <title>Draft genome sequence of the novel thermoacidophilic archaea Acidianus copahuensis ALE1 strain, isolated from Copahue volcanic area in Neuquen Argentina.</title>
        <authorList>
            <person name="Urbieta M.S."/>
            <person name="Rascovan N."/>
            <person name="Castro C."/>
            <person name="Revale S."/>
            <person name="Giaveno M.A."/>
            <person name="Vazquez M.P."/>
            <person name="Donati E.R."/>
        </authorList>
    </citation>
    <scope>NUCLEOTIDE SEQUENCE [LARGE SCALE GENOMIC DNA]</scope>
    <source>
        <strain evidence="1 2">ALE1</strain>
    </source>
</reference>
<name>A0A031LMC4_9CREN</name>
<protein>
    <submittedName>
        <fullName evidence="1">Uncharacterized protein</fullName>
    </submittedName>
</protein>
<dbReference type="STRING" id="1160895.CM19_11320"/>
<dbReference type="OrthoDB" id="42439at2157"/>
<accession>A0A031LMC4</accession>
<gene>
    <name evidence="1" type="ORF">CM19_11320</name>
</gene>
<evidence type="ECO:0000313" key="2">
    <source>
        <dbReference type="Proteomes" id="UP000024332"/>
    </source>
</evidence>
<keyword evidence="2" id="KW-1185">Reference proteome</keyword>
<comment type="caution">
    <text evidence="1">The sequence shown here is derived from an EMBL/GenBank/DDBJ whole genome shotgun (WGS) entry which is preliminary data.</text>
</comment>
<organism evidence="1 2">
    <name type="scientific">Candidatus Acidianus copahuensis</name>
    <dbReference type="NCBI Taxonomy" id="1160895"/>
    <lineage>
        <taxon>Archaea</taxon>
        <taxon>Thermoproteota</taxon>
        <taxon>Thermoprotei</taxon>
        <taxon>Sulfolobales</taxon>
        <taxon>Sulfolobaceae</taxon>
        <taxon>Acidianus</taxon>
    </lineage>
</organism>
<proteinExistence type="predicted"/>
<evidence type="ECO:0000313" key="1">
    <source>
        <dbReference type="EMBL" id="EZQ02053.1"/>
    </source>
</evidence>
<sequence length="167" mass="17652">MKLNIDHLAAIVLVAAIVSLGILGGYTHAVPQAIIGTSLLGKYIGGDWNQVYAYSGQGMLSRSTFLQSFGSNSLKFVNFTDSLGDILQVVLVAFPSHSAAVSYAKQNLIGSLISQGKLSIAVYQYGYTEIVQGVYGNEYVMITYIGNTTMPSVSSIEALATALLTGS</sequence>
<dbReference type="EMBL" id="JFZT01000057">
    <property type="protein sequence ID" value="EZQ02053.1"/>
    <property type="molecule type" value="Genomic_DNA"/>
</dbReference>